<dbReference type="GO" id="GO:0034626">
    <property type="term" value="P:fatty acid elongation, polyunsaturated fatty acid"/>
    <property type="evidence" value="ECO:0007669"/>
    <property type="project" value="TreeGrafter"/>
</dbReference>
<feature type="transmembrane region" description="Helical" evidence="10">
    <location>
        <begin position="200"/>
        <end position="219"/>
    </location>
</feature>
<name>A0A6A4X590_AMPAM</name>
<comment type="catalytic activity">
    <reaction evidence="10">
        <text>a very-long-chain acyl-CoA + malonyl-CoA + H(+) = a very-long-chain 3-oxoacyl-CoA + CO2 + CoA</text>
        <dbReference type="Rhea" id="RHEA:32727"/>
        <dbReference type="ChEBI" id="CHEBI:15378"/>
        <dbReference type="ChEBI" id="CHEBI:16526"/>
        <dbReference type="ChEBI" id="CHEBI:57287"/>
        <dbReference type="ChEBI" id="CHEBI:57384"/>
        <dbReference type="ChEBI" id="CHEBI:90725"/>
        <dbReference type="ChEBI" id="CHEBI:90736"/>
        <dbReference type="EC" id="2.3.1.199"/>
    </reaction>
</comment>
<dbReference type="PANTHER" id="PTHR11157">
    <property type="entry name" value="FATTY ACID ACYL TRANSFERASE-RELATED"/>
    <property type="match status" value="1"/>
</dbReference>
<keyword evidence="6 10" id="KW-1133">Transmembrane helix</keyword>
<keyword evidence="9 10" id="KW-0275">Fatty acid biosynthesis</keyword>
<comment type="similarity">
    <text evidence="10">Belongs to the ELO family.</text>
</comment>
<protein>
    <recommendedName>
        <fullName evidence="10">Elongation of very long chain fatty acids protein</fullName>
        <ecNumber evidence="10">2.3.1.199</ecNumber>
    </recommendedName>
    <alternativeName>
        <fullName evidence="10">Very-long-chain 3-oxoacyl-CoA synthase</fullName>
    </alternativeName>
</protein>
<dbReference type="Pfam" id="PF01151">
    <property type="entry name" value="ELO"/>
    <property type="match status" value="1"/>
</dbReference>
<feature type="transmembrane region" description="Helical" evidence="10">
    <location>
        <begin position="231"/>
        <end position="252"/>
    </location>
</feature>
<dbReference type="EC" id="2.3.1.199" evidence="10"/>
<keyword evidence="7 10" id="KW-0443">Lipid metabolism</keyword>
<evidence type="ECO:0000313" key="11">
    <source>
        <dbReference type="EMBL" id="KAF0314437.1"/>
    </source>
</evidence>
<reference evidence="11 12" key="1">
    <citation type="submission" date="2019-07" db="EMBL/GenBank/DDBJ databases">
        <title>Draft genome assembly of a fouling barnacle, Amphibalanus amphitrite (Darwin, 1854): The first reference genome for Thecostraca.</title>
        <authorList>
            <person name="Kim W."/>
        </authorList>
    </citation>
    <scope>NUCLEOTIDE SEQUENCE [LARGE SCALE GENOMIC DNA]</scope>
    <source>
        <strain evidence="11">SNU_AA5</strain>
        <tissue evidence="11">Soma without cirri and trophi</tissue>
    </source>
</reference>
<gene>
    <name evidence="11" type="primary">elovl5</name>
    <name evidence="11" type="ORF">FJT64_015112</name>
</gene>
<evidence type="ECO:0000256" key="5">
    <source>
        <dbReference type="ARBA" id="ARBA00022832"/>
    </source>
</evidence>
<evidence type="ECO:0000256" key="7">
    <source>
        <dbReference type="ARBA" id="ARBA00023098"/>
    </source>
</evidence>
<keyword evidence="2 10" id="KW-0444">Lipid biosynthesis</keyword>
<dbReference type="OrthoDB" id="434092at2759"/>
<evidence type="ECO:0000256" key="3">
    <source>
        <dbReference type="ARBA" id="ARBA00022679"/>
    </source>
</evidence>
<keyword evidence="3 10" id="KW-0808">Transferase</keyword>
<dbReference type="GO" id="GO:0042761">
    <property type="term" value="P:very long-chain fatty acid biosynthetic process"/>
    <property type="evidence" value="ECO:0007669"/>
    <property type="project" value="TreeGrafter"/>
</dbReference>
<dbReference type="PANTHER" id="PTHR11157:SF126">
    <property type="entry name" value="ELONGATION OF VERY LONG CHAIN FATTY ACIDS PROTEIN"/>
    <property type="match status" value="1"/>
</dbReference>
<evidence type="ECO:0000256" key="2">
    <source>
        <dbReference type="ARBA" id="ARBA00022516"/>
    </source>
</evidence>
<dbReference type="Proteomes" id="UP000440578">
    <property type="component" value="Unassembled WGS sequence"/>
</dbReference>
<dbReference type="GO" id="GO:0019367">
    <property type="term" value="P:fatty acid elongation, saturated fatty acid"/>
    <property type="evidence" value="ECO:0007669"/>
    <property type="project" value="TreeGrafter"/>
</dbReference>
<dbReference type="EMBL" id="VIIS01000020">
    <property type="protein sequence ID" value="KAF0314437.1"/>
    <property type="molecule type" value="Genomic_DNA"/>
</dbReference>
<sequence>MAPPESFSQLLDGLIQRRDPRTRDYLMQASPVPLGIALAAYLVLVGYGPRFMKNRPTPPLRLTMMLYNIGQVILSGYMMWEFLASRPRHSWACAPVEVTPDPVSLRLVNACWLFHVSKLVDFLDTVFLVLKKDNKRMTYLHVYHHGSMASGWWICTLYLPGGSCWIPGALNSFVHCVMYSYYLLASLGPRVRPYLWWKRYLTQLQLTQFAIILFMALLIQSPGMRCGMPPYSTAMTMSYLVVLTILFANFYIRSYVGVVSKSGSGHSAASISNGTVASSSGVATSLKKAPVNIFTWTRNVLLTYGVGCFTDQS</sequence>
<evidence type="ECO:0000256" key="9">
    <source>
        <dbReference type="ARBA" id="ARBA00023160"/>
    </source>
</evidence>
<dbReference type="GO" id="GO:0009922">
    <property type="term" value="F:fatty acid elongase activity"/>
    <property type="evidence" value="ECO:0007669"/>
    <property type="project" value="UniProtKB-EC"/>
</dbReference>
<comment type="caution">
    <text evidence="11">The sequence shown here is derived from an EMBL/GenBank/DDBJ whole genome shotgun (WGS) entry which is preliminary data.</text>
</comment>
<dbReference type="GO" id="GO:0005789">
    <property type="term" value="C:endoplasmic reticulum membrane"/>
    <property type="evidence" value="ECO:0007669"/>
    <property type="project" value="TreeGrafter"/>
</dbReference>
<evidence type="ECO:0000313" key="12">
    <source>
        <dbReference type="Proteomes" id="UP000440578"/>
    </source>
</evidence>
<evidence type="ECO:0000256" key="4">
    <source>
        <dbReference type="ARBA" id="ARBA00022692"/>
    </source>
</evidence>
<proteinExistence type="inferred from homology"/>
<feature type="transmembrane region" description="Helical" evidence="10">
    <location>
        <begin position="25"/>
        <end position="48"/>
    </location>
</feature>
<evidence type="ECO:0000256" key="6">
    <source>
        <dbReference type="ARBA" id="ARBA00022989"/>
    </source>
</evidence>
<keyword evidence="12" id="KW-1185">Reference proteome</keyword>
<evidence type="ECO:0000256" key="8">
    <source>
        <dbReference type="ARBA" id="ARBA00023136"/>
    </source>
</evidence>
<keyword evidence="5 10" id="KW-0276">Fatty acid metabolism</keyword>
<comment type="subcellular location">
    <subcellularLocation>
        <location evidence="1">Membrane</location>
        <topology evidence="1">Multi-pass membrane protein</topology>
    </subcellularLocation>
</comment>
<feature type="transmembrane region" description="Helical" evidence="10">
    <location>
        <begin position="142"/>
        <end position="159"/>
    </location>
</feature>
<keyword evidence="4 10" id="KW-0812">Transmembrane</keyword>
<evidence type="ECO:0000256" key="1">
    <source>
        <dbReference type="ARBA" id="ARBA00004141"/>
    </source>
</evidence>
<dbReference type="GO" id="GO:0030148">
    <property type="term" value="P:sphingolipid biosynthetic process"/>
    <property type="evidence" value="ECO:0007669"/>
    <property type="project" value="TreeGrafter"/>
</dbReference>
<feature type="transmembrane region" description="Helical" evidence="10">
    <location>
        <begin position="165"/>
        <end position="188"/>
    </location>
</feature>
<keyword evidence="8 10" id="KW-0472">Membrane</keyword>
<dbReference type="AlphaFoldDB" id="A0A6A4X590"/>
<evidence type="ECO:0000256" key="10">
    <source>
        <dbReference type="RuleBase" id="RU361115"/>
    </source>
</evidence>
<dbReference type="InterPro" id="IPR002076">
    <property type="entry name" value="ELO_fam"/>
</dbReference>
<feature type="transmembrane region" description="Helical" evidence="10">
    <location>
        <begin position="60"/>
        <end position="80"/>
    </location>
</feature>
<organism evidence="11 12">
    <name type="scientific">Amphibalanus amphitrite</name>
    <name type="common">Striped barnacle</name>
    <name type="synonym">Balanus amphitrite</name>
    <dbReference type="NCBI Taxonomy" id="1232801"/>
    <lineage>
        <taxon>Eukaryota</taxon>
        <taxon>Metazoa</taxon>
        <taxon>Ecdysozoa</taxon>
        <taxon>Arthropoda</taxon>
        <taxon>Crustacea</taxon>
        <taxon>Multicrustacea</taxon>
        <taxon>Cirripedia</taxon>
        <taxon>Thoracica</taxon>
        <taxon>Thoracicalcarea</taxon>
        <taxon>Balanomorpha</taxon>
        <taxon>Balanoidea</taxon>
        <taxon>Balanidae</taxon>
        <taxon>Amphibalaninae</taxon>
        <taxon>Amphibalanus</taxon>
    </lineage>
</organism>
<accession>A0A6A4X590</accession>
<dbReference type="GO" id="GO:0034625">
    <property type="term" value="P:fatty acid elongation, monounsaturated fatty acid"/>
    <property type="evidence" value="ECO:0007669"/>
    <property type="project" value="TreeGrafter"/>
</dbReference>